<feature type="coiled-coil region" evidence="7">
    <location>
        <begin position="341"/>
        <end position="372"/>
    </location>
</feature>
<feature type="domain" description="PAS" evidence="10">
    <location>
        <begin position="223"/>
        <end position="294"/>
    </location>
</feature>
<dbReference type="CDD" id="cd19410">
    <property type="entry name" value="HK9-like_sensor"/>
    <property type="match status" value="1"/>
</dbReference>
<evidence type="ECO:0000259" key="11">
    <source>
        <dbReference type="PROSITE" id="PS50113"/>
    </source>
</evidence>
<accession>A0A1J5R500</accession>
<evidence type="ECO:0000256" key="5">
    <source>
        <dbReference type="ARBA" id="ARBA00022777"/>
    </source>
</evidence>
<feature type="domain" description="Histidine kinase" evidence="9">
    <location>
        <begin position="375"/>
        <end position="593"/>
    </location>
</feature>
<reference evidence="12" key="1">
    <citation type="submission" date="2016-10" db="EMBL/GenBank/DDBJ databases">
        <title>Sequence of Gallionella enrichment culture.</title>
        <authorList>
            <person name="Poehlein A."/>
            <person name="Muehling M."/>
            <person name="Daniel R."/>
        </authorList>
    </citation>
    <scope>NUCLEOTIDE SEQUENCE</scope>
</reference>
<evidence type="ECO:0000256" key="1">
    <source>
        <dbReference type="ARBA" id="ARBA00000085"/>
    </source>
</evidence>
<keyword evidence="3" id="KW-0597">Phosphoprotein</keyword>
<evidence type="ECO:0000313" key="12">
    <source>
        <dbReference type="EMBL" id="OIQ90985.1"/>
    </source>
</evidence>
<dbReference type="PROSITE" id="PS50113">
    <property type="entry name" value="PAC"/>
    <property type="match status" value="1"/>
</dbReference>
<protein>
    <recommendedName>
        <fullName evidence="2">histidine kinase</fullName>
        <ecNumber evidence="2">2.7.13.3</ecNumber>
    </recommendedName>
</protein>
<keyword evidence="7" id="KW-0175">Coiled coil</keyword>
<dbReference type="Gene3D" id="1.10.287.130">
    <property type="match status" value="1"/>
</dbReference>
<proteinExistence type="predicted"/>
<dbReference type="InterPro" id="IPR050351">
    <property type="entry name" value="BphY/WalK/GraS-like"/>
</dbReference>
<sequence length="595" mass="66729">MHRLERETLTVYGLAAALILMMASASIAYRSVDRFATRADLVQHSHVVINQTNLLLSELKDAETGSRGYLLTRDKRFLEPYEQAVRVLPAQLQTLKALTRDNAGQQQAIAVLSRLTAQQLAILREGIALEPQIDHDRNAKVMAIALQGKRVMDEIRAVVGHMAADEEQILSRRTAAENTDSHRTKRWVVLGSLAAIALLLAAFWALHREIQKRRAAQEQAEKTALELADLYNNAPCAYHSVDAQGVITRINDTELAWLGYTRDEIVGKMRHPDLMTPESAERYRQTVFPLLQEQGWLKDVEFGYVRKDGSILCGALNASVVRDAQGRFVKSRASLYDITDRKQTELRIRQLNAQLDQRAAELEMTNKELESFSYSVSHDLRSPLRAIDGFSRMMEEDYANRLDDEGRRILQVIRDNSKKMGQLIDDLLAFSRLGRKPVEATLIDMDALVDEVWSQACAAAHGGARNAAPRLRREPLPAVWGDAAMIRQVLANLISNAIKYSSRQAEPLVEISGSQEGTETLYQVRDNGVGFDMQYYNKLFRVFQRLHGADEFPGTGVGLAIVQRVVVRHGGRVWAQSEPGVGSTFTFSLPKKEAT</sequence>
<feature type="transmembrane region" description="Helical" evidence="8">
    <location>
        <begin position="187"/>
        <end position="206"/>
    </location>
</feature>
<dbReference type="PROSITE" id="PS50109">
    <property type="entry name" value="HIS_KIN"/>
    <property type="match status" value="1"/>
</dbReference>
<evidence type="ECO:0000256" key="6">
    <source>
        <dbReference type="ARBA" id="ARBA00023136"/>
    </source>
</evidence>
<dbReference type="InterPro" id="IPR036097">
    <property type="entry name" value="HisK_dim/P_sf"/>
</dbReference>
<dbReference type="InterPro" id="IPR004358">
    <property type="entry name" value="Sig_transdc_His_kin-like_C"/>
</dbReference>
<evidence type="ECO:0000256" key="8">
    <source>
        <dbReference type="SAM" id="Phobius"/>
    </source>
</evidence>
<dbReference type="Gene3D" id="3.30.565.10">
    <property type="entry name" value="Histidine kinase-like ATPase, C-terminal domain"/>
    <property type="match status" value="1"/>
</dbReference>
<dbReference type="EMBL" id="MLJW01000274">
    <property type="protein sequence ID" value="OIQ90985.1"/>
    <property type="molecule type" value="Genomic_DNA"/>
</dbReference>
<dbReference type="CDD" id="cd00130">
    <property type="entry name" value="PAS"/>
    <property type="match status" value="1"/>
</dbReference>
<dbReference type="SMART" id="SM00091">
    <property type="entry name" value="PAS"/>
    <property type="match status" value="1"/>
</dbReference>
<dbReference type="PROSITE" id="PS50112">
    <property type="entry name" value="PAS"/>
    <property type="match status" value="1"/>
</dbReference>
<dbReference type="Pfam" id="PF13426">
    <property type="entry name" value="PAS_9"/>
    <property type="match status" value="1"/>
</dbReference>
<dbReference type="InterPro" id="IPR001610">
    <property type="entry name" value="PAC"/>
</dbReference>
<evidence type="ECO:0000256" key="4">
    <source>
        <dbReference type="ARBA" id="ARBA00022679"/>
    </source>
</evidence>
<dbReference type="PANTHER" id="PTHR42878">
    <property type="entry name" value="TWO-COMPONENT HISTIDINE KINASE"/>
    <property type="match status" value="1"/>
</dbReference>
<evidence type="ECO:0000259" key="10">
    <source>
        <dbReference type="PROSITE" id="PS50112"/>
    </source>
</evidence>
<dbReference type="InterPro" id="IPR035965">
    <property type="entry name" value="PAS-like_dom_sf"/>
</dbReference>
<dbReference type="SUPFAM" id="SSF55874">
    <property type="entry name" value="ATPase domain of HSP90 chaperone/DNA topoisomerase II/histidine kinase"/>
    <property type="match status" value="1"/>
</dbReference>
<keyword evidence="6 8" id="KW-0472">Membrane</keyword>
<dbReference type="Gene3D" id="3.30.450.20">
    <property type="entry name" value="PAS domain"/>
    <property type="match status" value="1"/>
</dbReference>
<comment type="caution">
    <text evidence="12">The sequence shown here is derived from an EMBL/GenBank/DDBJ whole genome shotgun (WGS) entry which is preliminary data.</text>
</comment>
<dbReference type="EC" id="2.7.13.3" evidence="2"/>
<evidence type="ECO:0000256" key="3">
    <source>
        <dbReference type="ARBA" id="ARBA00022553"/>
    </source>
</evidence>
<keyword evidence="8" id="KW-0812">Transmembrane</keyword>
<dbReference type="InterPro" id="IPR007891">
    <property type="entry name" value="CHASE3"/>
</dbReference>
<dbReference type="SMART" id="SM00388">
    <property type="entry name" value="HisKA"/>
    <property type="match status" value="1"/>
</dbReference>
<comment type="catalytic activity">
    <reaction evidence="1">
        <text>ATP + protein L-histidine = ADP + protein N-phospho-L-histidine.</text>
        <dbReference type="EC" id="2.7.13.3"/>
    </reaction>
</comment>
<dbReference type="PANTHER" id="PTHR42878:SF15">
    <property type="entry name" value="BACTERIOPHYTOCHROME"/>
    <property type="match status" value="1"/>
</dbReference>
<keyword evidence="5" id="KW-0418">Kinase</keyword>
<dbReference type="InterPro" id="IPR036890">
    <property type="entry name" value="HATPase_C_sf"/>
</dbReference>
<dbReference type="GO" id="GO:0030295">
    <property type="term" value="F:protein kinase activator activity"/>
    <property type="evidence" value="ECO:0007669"/>
    <property type="project" value="TreeGrafter"/>
</dbReference>
<dbReference type="SMART" id="SM00086">
    <property type="entry name" value="PAC"/>
    <property type="match status" value="1"/>
</dbReference>
<dbReference type="SUPFAM" id="SSF47384">
    <property type="entry name" value="Homodimeric domain of signal transducing histidine kinase"/>
    <property type="match status" value="1"/>
</dbReference>
<dbReference type="AlphaFoldDB" id="A0A1J5R500"/>
<dbReference type="PRINTS" id="PR00344">
    <property type="entry name" value="BCTRLSENSOR"/>
</dbReference>
<dbReference type="InterPro" id="IPR000014">
    <property type="entry name" value="PAS"/>
</dbReference>
<dbReference type="Pfam" id="PF05227">
    <property type="entry name" value="CHASE3"/>
    <property type="match status" value="1"/>
</dbReference>
<dbReference type="FunFam" id="3.30.565.10:FF:000006">
    <property type="entry name" value="Sensor histidine kinase WalK"/>
    <property type="match status" value="1"/>
</dbReference>
<dbReference type="GO" id="GO:0000156">
    <property type="term" value="F:phosphorelay response regulator activity"/>
    <property type="evidence" value="ECO:0007669"/>
    <property type="project" value="TreeGrafter"/>
</dbReference>
<evidence type="ECO:0000256" key="7">
    <source>
        <dbReference type="SAM" id="Coils"/>
    </source>
</evidence>
<evidence type="ECO:0000259" key="9">
    <source>
        <dbReference type="PROSITE" id="PS50109"/>
    </source>
</evidence>
<dbReference type="InterPro" id="IPR005467">
    <property type="entry name" value="His_kinase_dom"/>
</dbReference>
<organism evidence="12">
    <name type="scientific">mine drainage metagenome</name>
    <dbReference type="NCBI Taxonomy" id="410659"/>
    <lineage>
        <taxon>unclassified sequences</taxon>
        <taxon>metagenomes</taxon>
        <taxon>ecological metagenomes</taxon>
    </lineage>
</organism>
<name>A0A1J5R500_9ZZZZ</name>
<dbReference type="GO" id="GO:0000155">
    <property type="term" value="F:phosphorelay sensor kinase activity"/>
    <property type="evidence" value="ECO:0007669"/>
    <property type="project" value="InterPro"/>
</dbReference>
<dbReference type="SMART" id="SM00387">
    <property type="entry name" value="HATPase_c"/>
    <property type="match status" value="1"/>
</dbReference>
<dbReference type="NCBIfam" id="TIGR00229">
    <property type="entry name" value="sensory_box"/>
    <property type="match status" value="1"/>
</dbReference>
<dbReference type="GO" id="GO:0007234">
    <property type="term" value="P:osmosensory signaling via phosphorelay pathway"/>
    <property type="evidence" value="ECO:0007669"/>
    <property type="project" value="TreeGrafter"/>
</dbReference>
<dbReference type="Pfam" id="PF02518">
    <property type="entry name" value="HATPase_c"/>
    <property type="match status" value="1"/>
</dbReference>
<dbReference type="Pfam" id="PF00512">
    <property type="entry name" value="HisKA"/>
    <property type="match status" value="1"/>
</dbReference>
<dbReference type="GO" id="GO:0016020">
    <property type="term" value="C:membrane"/>
    <property type="evidence" value="ECO:0007669"/>
    <property type="project" value="UniProtKB-SubCell"/>
</dbReference>
<dbReference type="InterPro" id="IPR003594">
    <property type="entry name" value="HATPase_dom"/>
</dbReference>
<feature type="domain" description="PAC" evidence="11">
    <location>
        <begin position="298"/>
        <end position="350"/>
    </location>
</feature>
<dbReference type="CDD" id="cd00082">
    <property type="entry name" value="HisKA"/>
    <property type="match status" value="1"/>
</dbReference>
<dbReference type="SUPFAM" id="SSF55785">
    <property type="entry name" value="PYP-like sensor domain (PAS domain)"/>
    <property type="match status" value="1"/>
</dbReference>
<evidence type="ECO:0000256" key="2">
    <source>
        <dbReference type="ARBA" id="ARBA00012438"/>
    </source>
</evidence>
<keyword evidence="8" id="KW-1133">Transmembrane helix</keyword>
<dbReference type="InterPro" id="IPR003661">
    <property type="entry name" value="HisK_dim/P_dom"/>
</dbReference>
<gene>
    <name evidence="12" type="primary">cph1_38</name>
    <name evidence="12" type="ORF">GALL_271250</name>
</gene>
<keyword evidence="4 12" id="KW-0808">Transferase</keyword>
<dbReference type="InterPro" id="IPR000700">
    <property type="entry name" value="PAS-assoc_C"/>
</dbReference>
<dbReference type="FunFam" id="1.10.287.130:FF:000070">
    <property type="entry name" value="Histidine kinase sensor protein"/>
    <property type="match status" value="1"/>
</dbReference>